<reference evidence="2" key="1">
    <citation type="journal article" date="2019" name="Plant Syst. Evol.">
        <title>Analyses of mitochondrial genomes of the genus Ammopiptanthus provide new insights into the evolution of legume plants.</title>
        <authorList>
            <person name="Feng L."/>
            <person name="Li N."/>
            <person name="Yang W."/>
            <person name="Li Y."/>
            <person name="Wang C.-M."/>
            <person name="Tong S.-W."/>
            <person name="He J.-X."/>
        </authorList>
    </citation>
    <scope>NUCLEOTIDE SEQUENCE</scope>
</reference>
<dbReference type="AlphaFoldDB" id="A0A4P8PFN2"/>
<keyword evidence="2" id="KW-0496">Mitochondrion</keyword>
<name>A0A4P8PFN2_AMMMO</name>
<sequence>MCLTNWIRVSHSLAAVKRLSRKDRSIVVVVEATGCQLTFCSSLKVKTKPAIPWKMGLSRKAFSAVLRHMGPSAHKSPPSKEKGIKPGRDTSLQLNSFPLLQITRRLRPS</sequence>
<proteinExistence type="predicted"/>
<protein>
    <submittedName>
        <fullName evidence="2">Uncharacterized protein</fullName>
    </submittedName>
</protein>
<organism evidence="2">
    <name type="scientific">Ammopiptanthus mongolicus</name>
    <name type="common">Piptanthus mongolicus</name>
    <dbReference type="NCBI Taxonomy" id="126911"/>
    <lineage>
        <taxon>Eukaryota</taxon>
        <taxon>Viridiplantae</taxon>
        <taxon>Streptophyta</taxon>
        <taxon>Embryophyta</taxon>
        <taxon>Tracheophyta</taxon>
        <taxon>Spermatophyta</taxon>
        <taxon>Magnoliopsida</taxon>
        <taxon>eudicotyledons</taxon>
        <taxon>Gunneridae</taxon>
        <taxon>Pentapetalae</taxon>
        <taxon>rosids</taxon>
        <taxon>fabids</taxon>
        <taxon>Fabales</taxon>
        <taxon>Fabaceae</taxon>
        <taxon>Papilionoideae</taxon>
        <taxon>50 kb inversion clade</taxon>
        <taxon>genistoids sensu lato</taxon>
        <taxon>core genistoids</taxon>
        <taxon>Sophoreae</taxon>
        <taxon>Ammopiptanthus</taxon>
    </lineage>
</organism>
<evidence type="ECO:0000313" key="2">
    <source>
        <dbReference type="EMBL" id="QCQ81930.1"/>
    </source>
</evidence>
<evidence type="ECO:0000256" key="1">
    <source>
        <dbReference type="SAM" id="MobiDB-lite"/>
    </source>
</evidence>
<feature type="region of interest" description="Disordered" evidence="1">
    <location>
        <begin position="68"/>
        <end position="93"/>
    </location>
</feature>
<dbReference type="EMBL" id="MG011535">
    <property type="protein sequence ID" value="QCQ81930.1"/>
    <property type="molecule type" value="Genomic_DNA"/>
</dbReference>
<geneLocation type="mitochondrion" evidence="2"/>
<accession>A0A4P8PFN2</accession>
<feature type="compositionally biased region" description="Basic and acidic residues" evidence="1">
    <location>
        <begin position="78"/>
        <end position="88"/>
    </location>
</feature>
<gene>
    <name evidence="2" type="primary">orf136</name>
</gene>